<feature type="region of interest" description="Disordered" evidence="1">
    <location>
        <begin position="464"/>
        <end position="527"/>
    </location>
</feature>
<evidence type="ECO:0000256" key="1">
    <source>
        <dbReference type="SAM" id="MobiDB-lite"/>
    </source>
</evidence>
<dbReference type="eggNOG" id="ENOG502SWUH">
    <property type="taxonomic scope" value="Eukaryota"/>
</dbReference>
<reference evidence="2 3" key="1">
    <citation type="journal article" date="2013" name="BMC Genomics">
        <title>Genomics-driven discovery of the pneumocandin biosynthetic gene cluster in the fungus Glarea lozoyensis.</title>
        <authorList>
            <person name="Chen L."/>
            <person name="Yue Q."/>
            <person name="Zhang X."/>
            <person name="Xiang M."/>
            <person name="Wang C."/>
            <person name="Li S."/>
            <person name="Che Y."/>
            <person name="Ortiz-Lopez F.J."/>
            <person name="Bills G.F."/>
            <person name="Liu X."/>
            <person name="An Z."/>
        </authorList>
    </citation>
    <scope>NUCLEOTIDE SEQUENCE [LARGE SCALE GENOMIC DNA]</scope>
    <source>
        <strain evidence="3">ATCC 20868 / MF5171</strain>
    </source>
</reference>
<dbReference type="OrthoDB" id="5427699at2759"/>
<feature type="compositionally biased region" description="Polar residues" evidence="1">
    <location>
        <begin position="180"/>
        <end position="207"/>
    </location>
</feature>
<dbReference type="HOGENOM" id="CLU_023048_0_0_1"/>
<evidence type="ECO:0000313" key="3">
    <source>
        <dbReference type="Proteomes" id="UP000016922"/>
    </source>
</evidence>
<dbReference type="GeneID" id="19464208"/>
<feature type="region of interest" description="Disordered" evidence="1">
    <location>
        <begin position="1"/>
        <end position="94"/>
    </location>
</feature>
<feature type="compositionally biased region" description="Low complexity" evidence="1">
    <location>
        <begin position="479"/>
        <end position="497"/>
    </location>
</feature>
<feature type="compositionally biased region" description="Basic and acidic residues" evidence="1">
    <location>
        <begin position="498"/>
        <end position="510"/>
    </location>
</feature>
<dbReference type="Proteomes" id="UP000016922">
    <property type="component" value="Unassembled WGS sequence"/>
</dbReference>
<feature type="compositionally biased region" description="Low complexity" evidence="1">
    <location>
        <begin position="48"/>
        <end position="69"/>
    </location>
</feature>
<feature type="region of interest" description="Disordered" evidence="1">
    <location>
        <begin position="402"/>
        <end position="450"/>
    </location>
</feature>
<organism evidence="2 3">
    <name type="scientific">Glarea lozoyensis (strain ATCC 20868 / MF5171)</name>
    <dbReference type="NCBI Taxonomy" id="1116229"/>
    <lineage>
        <taxon>Eukaryota</taxon>
        <taxon>Fungi</taxon>
        <taxon>Dikarya</taxon>
        <taxon>Ascomycota</taxon>
        <taxon>Pezizomycotina</taxon>
        <taxon>Leotiomycetes</taxon>
        <taxon>Helotiales</taxon>
        <taxon>Helotiaceae</taxon>
        <taxon>Glarea</taxon>
    </lineage>
</organism>
<sequence length="527" mass="56907">MTQNNKQPIDSFLPSGAIEPHPRTFNIHDSGVSPLSGVPRSLPEAVYHPGSHSSTHSSSSPHTMMQSRSPSQHPNGPPISPPKTRSASAEDTTAALMEDWRAYAQKLRTQFEGEKAHMLADRTRMDELMAEERDVWDRERKYLFSRINELEIQLESAKATQETSSPQALFSSRVPGSRAHNASLTSEGRSATGSTDSNARSIPQESGRNADGTPFYAPAPRNPSRTFSSSSENAELRVDDISAPRETPICVTSKVLKPVDFLQSPPGTTELSSIPETPVDTIDISQIQPNLEGIHIKASAVNPSFVAQVISPGYTPSTLSPSVKAPSRIPAQVDGITSPPSRKSASPEEKAADKVRKTLQVAAVPEPARLTIHAGHTPSHSITKLNEYFGTVDGTIAELDEDTTPRQNPVDHSHRPSTRPVILLGGDDVGDNNDDEEHDKPLTGPLSLTNDAAADDSFLQQLQAKLEEAKRSEGNSPVSESGSSITSASRSSRPSRSMRSDPDDKSDDGPVLRLKPSLNFGRPMGRI</sequence>
<proteinExistence type="predicted"/>
<gene>
    <name evidence="2" type="ORF">GLAREA_05154</name>
</gene>
<keyword evidence="3" id="KW-1185">Reference proteome</keyword>
<evidence type="ECO:0000313" key="2">
    <source>
        <dbReference type="EMBL" id="EPE35816.1"/>
    </source>
</evidence>
<dbReference type="OMA" id="LMLRNMP"/>
<feature type="compositionally biased region" description="Polar residues" evidence="1">
    <location>
        <begin position="223"/>
        <end position="233"/>
    </location>
</feature>
<dbReference type="RefSeq" id="XP_008076634.1">
    <property type="nucleotide sequence ID" value="XM_008078443.1"/>
</dbReference>
<name>S3DV66_GLAL2</name>
<accession>S3DV66</accession>
<feature type="compositionally biased region" description="Acidic residues" evidence="1">
    <location>
        <begin position="428"/>
        <end position="437"/>
    </location>
</feature>
<feature type="region of interest" description="Disordered" evidence="1">
    <location>
        <begin position="330"/>
        <end position="353"/>
    </location>
</feature>
<dbReference type="STRING" id="1116229.S3DV66"/>
<protein>
    <submittedName>
        <fullName evidence="2">Uncharacterized protein</fullName>
    </submittedName>
</protein>
<feature type="compositionally biased region" description="Polar residues" evidence="1">
    <location>
        <begin position="158"/>
        <end position="170"/>
    </location>
</feature>
<dbReference type="AlphaFoldDB" id="S3DV66"/>
<feature type="region of interest" description="Disordered" evidence="1">
    <location>
        <begin position="156"/>
        <end position="239"/>
    </location>
</feature>
<dbReference type="KEGG" id="glz:GLAREA_05154"/>
<dbReference type="EMBL" id="KE145353">
    <property type="protein sequence ID" value="EPE35816.1"/>
    <property type="molecule type" value="Genomic_DNA"/>
</dbReference>